<sequence length="527" mass="56246">MPAFAQTGVDASQYQLEVLNDCVTECGLPSFESKEQAMDYLRSIAAAAGVGTAPVTAGGSPEQFGKPGNGIGLGLGLRNNAPQTVYLNFQPGDPTYTFSLFGITLTLPDFEYTEADKEEVRDRIAADYAPYNYEFVLERPTEGEYVELQFNSNDAPGAGTAGVLPSGGILFGSAGQIDFGNDDRSVVAINDANLWPFLTALDPFLGLPSGFLLENNSGIDVQGVLSDGPDALPVDEAVRLAVINQSANTGAHELGHGVGLRHYDAWGPVGGGLPNTGQPEPTSFFPYYTHGQNADESTLHVMVSGASAGSTLADSANRDRFFSERSTIKLAINQRGRFITDEQANAGKAGLKKLQVVSQIEEGDNADGRYDVRNIVVEGEIETIGEVDTLTFDAKAGQIFNAEMISDVESSFFPNFDVIFPALTLFLKNDDGSLTEVAYNSDEFESFDAFMLDVELPETGTYVLQMEAPADVFLGNTTATGEPITIPLAAFGAATEAFYRTGQYITNAYIVEPKNGRGPKKIGGPSK</sequence>
<dbReference type="Proteomes" id="UP001142610">
    <property type="component" value="Unassembled WGS sequence"/>
</dbReference>
<comment type="caution">
    <text evidence="1">The sequence shown here is derived from an EMBL/GenBank/DDBJ whole genome shotgun (WGS) entry which is preliminary data.</text>
</comment>
<dbReference type="RefSeq" id="WP_256617949.1">
    <property type="nucleotide sequence ID" value="NZ_JANIBC010000001.1"/>
</dbReference>
<name>A0A9X2RIR8_9PROT</name>
<organism evidence="1 2">
    <name type="scientific">Parvularcula maris</name>
    <dbReference type="NCBI Taxonomy" id="2965077"/>
    <lineage>
        <taxon>Bacteria</taxon>
        <taxon>Pseudomonadati</taxon>
        <taxon>Pseudomonadota</taxon>
        <taxon>Alphaproteobacteria</taxon>
        <taxon>Parvularculales</taxon>
        <taxon>Parvularculaceae</taxon>
        <taxon>Parvularcula</taxon>
    </lineage>
</organism>
<dbReference type="AlphaFoldDB" id="A0A9X2RIR8"/>
<dbReference type="SUPFAM" id="SSF55486">
    <property type="entry name" value="Metalloproteases ('zincins'), catalytic domain"/>
    <property type="match status" value="1"/>
</dbReference>
<evidence type="ECO:0000313" key="2">
    <source>
        <dbReference type="Proteomes" id="UP001142610"/>
    </source>
</evidence>
<proteinExistence type="predicted"/>
<reference evidence="1" key="1">
    <citation type="submission" date="2022-07" db="EMBL/GenBank/DDBJ databases">
        <title>Parvularcula maris sp. nov., an algicidal bacterium isolated from seawater.</title>
        <authorList>
            <person name="Li F."/>
        </authorList>
    </citation>
    <scope>NUCLEOTIDE SEQUENCE</scope>
    <source>
        <strain evidence="1">BGMRC 0090</strain>
    </source>
</reference>
<dbReference type="EMBL" id="JANIBC010000001">
    <property type="protein sequence ID" value="MCQ8184142.1"/>
    <property type="molecule type" value="Genomic_DNA"/>
</dbReference>
<protein>
    <submittedName>
        <fullName evidence="1">Uncharacterized protein</fullName>
    </submittedName>
</protein>
<evidence type="ECO:0000313" key="1">
    <source>
        <dbReference type="EMBL" id="MCQ8184142.1"/>
    </source>
</evidence>
<gene>
    <name evidence="1" type="ORF">NOG11_01960</name>
</gene>
<dbReference type="Gene3D" id="2.60.120.380">
    <property type="match status" value="1"/>
</dbReference>
<keyword evidence="2" id="KW-1185">Reference proteome</keyword>
<accession>A0A9X2RIR8</accession>